<keyword evidence="5" id="KW-1185">Reference proteome</keyword>
<name>A0AAN7TSD7_9MYCE</name>
<feature type="domain" description="EGF-like" evidence="3">
    <location>
        <begin position="143"/>
        <end position="197"/>
    </location>
</feature>
<protein>
    <recommendedName>
        <fullName evidence="6">Peptidase A1 domain-containing protein</fullName>
    </recommendedName>
</protein>
<evidence type="ECO:0000313" key="4">
    <source>
        <dbReference type="EMBL" id="KAK5574872.1"/>
    </source>
</evidence>
<keyword evidence="1" id="KW-0472">Membrane</keyword>
<evidence type="ECO:0008006" key="6">
    <source>
        <dbReference type="Google" id="ProtNLM"/>
    </source>
</evidence>
<feature type="domain" description="ComC supersandwich" evidence="2">
    <location>
        <begin position="205"/>
        <end position="276"/>
    </location>
</feature>
<evidence type="ECO:0000259" key="3">
    <source>
        <dbReference type="Pfam" id="PF24141"/>
    </source>
</evidence>
<dbReference type="InterPro" id="IPR054484">
    <property type="entry name" value="ComC_SSD"/>
</dbReference>
<feature type="transmembrane region" description="Helical" evidence="1">
    <location>
        <begin position="293"/>
        <end position="317"/>
    </location>
</feature>
<dbReference type="InterPro" id="IPR053331">
    <property type="entry name" value="EGF-like_comC"/>
</dbReference>
<dbReference type="Pfam" id="PF22933">
    <property type="entry name" value="ComC_SSD"/>
    <property type="match status" value="1"/>
</dbReference>
<dbReference type="Proteomes" id="UP001344447">
    <property type="component" value="Unassembled WGS sequence"/>
</dbReference>
<comment type="caution">
    <text evidence="4">The sequence shown here is derived from an EMBL/GenBank/DDBJ whole genome shotgun (WGS) entry which is preliminary data.</text>
</comment>
<gene>
    <name evidence="4" type="ORF">RB653_010126</name>
</gene>
<evidence type="ECO:0000259" key="2">
    <source>
        <dbReference type="Pfam" id="PF22933"/>
    </source>
</evidence>
<sequence>MLNDQSTITCSLPPIEESKQLSIFNKTFYPYFDNDIIVNNSPLFLFQSYSNNFPNVSNFPNLIDFRITFDENFYLPSISNFSSIRSKTISITHNFNYNFLFYIDSNPYFSEITIFAKFEKPNSFFNLSSHGYKKMSLGHVGDGNFTTFPNLSLFNGEISISISNLPIKLPVYIGKNQNILLSSKKIKGTIDEYWCNTLPFFKKSSTNEISSSSFKYIKISNDNRVLQGRFINKVLSDGRSTYLSTDIKSDGNTVIATLNLPHFVNQSIIDPDFSVLLDTDFKSECNSENNRKWLIPVAVIVPVVGVSCIGGIIYSIYIKKAIENPLKLKLKKLSK</sequence>
<evidence type="ECO:0000313" key="5">
    <source>
        <dbReference type="Proteomes" id="UP001344447"/>
    </source>
</evidence>
<dbReference type="PANTHER" id="PTHR24032">
    <property type="entry name" value="EGF-LIKE DOMAIN-CONTAINING PROTEIN-RELATED-RELATED"/>
    <property type="match status" value="1"/>
</dbReference>
<dbReference type="PANTHER" id="PTHR24032:SF18">
    <property type="entry name" value="EGF-LIKE DOMAIN-CONTAINING PROTEIN"/>
    <property type="match status" value="1"/>
</dbReference>
<evidence type="ECO:0000256" key="1">
    <source>
        <dbReference type="SAM" id="Phobius"/>
    </source>
</evidence>
<keyword evidence="1" id="KW-0812">Transmembrane</keyword>
<dbReference type="InterPro" id="IPR057013">
    <property type="entry name" value="LRR_ComC"/>
</dbReference>
<reference evidence="4 5" key="1">
    <citation type="submission" date="2023-11" db="EMBL/GenBank/DDBJ databases">
        <title>Dfirmibasis_genome.</title>
        <authorList>
            <person name="Edelbroek B."/>
            <person name="Kjellin J."/>
            <person name="Jerlstrom-Hultqvist J."/>
            <person name="Soderbom F."/>
        </authorList>
    </citation>
    <scope>NUCLEOTIDE SEQUENCE [LARGE SCALE GENOMIC DNA]</scope>
    <source>
        <strain evidence="4 5">TNS-C-14</strain>
    </source>
</reference>
<keyword evidence="1" id="KW-1133">Transmembrane helix</keyword>
<organism evidence="4 5">
    <name type="scientific">Dictyostelium firmibasis</name>
    <dbReference type="NCBI Taxonomy" id="79012"/>
    <lineage>
        <taxon>Eukaryota</taxon>
        <taxon>Amoebozoa</taxon>
        <taxon>Evosea</taxon>
        <taxon>Eumycetozoa</taxon>
        <taxon>Dictyostelia</taxon>
        <taxon>Dictyosteliales</taxon>
        <taxon>Dictyosteliaceae</taxon>
        <taxon>Dictyostelium</taxon>
    </lineage>
</organism>
<accession>A0AAN7TSD7</accession>
<dbReference type="AlphaFoldDB" id="A0AAN7TSD7"/>
<proteinExistence type="predicted"/>
<dbReference type="EMBL" id="JAVFKY010000006">
    <property type="protein sequence ID" value="KAK5574872.1"/>
    <property type="molecule type" value="Genomic_DNA"/>
</dbReference>
<dbReference type="Pfam" id="PF24141">
    <property type="entry name" value="LRR_ComC"/>
    <property type="match status" value="2"/>
</dbReference>
<feature type="domain" description="EGF-like" evidence="3">
    <location>
        <begin position="22"/>
        <end position="142"/>
    </location>
</feature>